<dbReference type="Proteomes" id="UP001176961">
    <property type="component" value="Unassembled WGS sequence"/>
</dbReference>
<feature type="transmembrane region" description="Helical" evidence="7">
    <location>
        <begin position="227"/>
        <end position="249"/>
    </location>
</feature>
<evidence type="ECO:0000256" key="3">
    <source>
        <dbReference type="ARBA" id="ARBA00022692"/>
    </source>
</evidence>
<keyword evidence="5 7" id="KW-0472">Membrane</keyword>
<evidence type="ECO:0000256" key="5">
    <source>
        <dbReference type="ARBA" id="ARBA00023136"/>
    </source>
</evidence>
<evidence type="ECO:0000256" key="6">
    <source>
        <dbReference type="ARBA" id="ARBA00023180"/>
    </source>
</evidence>
<dbReference type="Pfam" id="PF01130">
    <property type="entry name" value="CD36"/>
    <property type="match status" value="1"/>
</dbReference>
<evidence type="ECO:0000256" key="2">
    <source>
        <dbReference type="ARBA" id="ARBA00010532"/>
    </source>
</evidence>
<protein>
    <submittedName>
        <fullName evidence="8">Uncharacterized protein</fullName>
    </submittedName>
</protein>
<accession>A0AA36H7T8</accession>
<dbReference type="GO" id="GO:0016020">
    <property type="term" value="C:membrane"/>
    <property type="evidence" value="ECO:0007669"/>
    <property type="project" value="UniProtKB-SubCell"/>
</dbReference>
<comment type="subcellular location">
    <subcellularLocation>
        <location evidence="1">Membrane</location>
    </subcellularLocation>
</comment>
<evidence type="ECO:0000313" key="9">
    <source>
        <dbReference type="Proteomes" id="UP001176961"/>
    </source>
</evidence>
<proteinExistence type="inferred from homology"/>
<evidence type="ECO:0000256" key="7">
    <source>
        <dbReference type="SAM" id="Phobius"/>
    </source>
</evidence>
<keyword evidence="4 7" id="KW-1133">Transmembrane helix</keyword>
<comment type="similarity">
    <text evidence="2">Belongs to the CD36 family.</text>
</comment>
<comment type="caution">
    <text evidence="8">The sequence shown here is derived from an EMBL/GenBank/DDBJ whole genome shotgun (WGS) entry which is preliminary data.</text>
</comment>
<feature type="transmembrane region" description="Helical" evidence="7">
    <location>
        <begin position="824"/>
        <end position="846"/>
    </location>
</feature>
<keyword evidence="9" id="KW-1185">Reference proteome</keyword>
<keyword evidence="3 7" id="KW-0812">Transmembrane</keyword>
<feature type="transmembrane region" description="Helical" evidence="7">
    <location>
        <begin position="194"/>
        <end position="215"/>
    </location>
</feature>
<evidence type="ECO:0000313" key="8">
    <source>
        <dbReference type="EMBL" id="CAJ0605593.1"/>
    </source>
</evidence>
<evidence type="ECO:0000256" key="1">
    <source>
        <dbReference type="ARBA" id="ARBA00004370"/>
    </source>
</evidence>
<keyword evidence="6" id="KW-0325">Glycoprotein</keyword>
<dbReference type="GO" id="GO:0005044">
    <property type="term" value="F:scavenger receptor activity"/>
    <property type="evidence" value="ECO:0007669"/>
    <property type="project" value="TreeGrafter"/>
</dbReference>
<dbReference type="AlphaFoldDB" id="A0AA36H7T8"/>
<dbReference type="PRINTS" id="PR01609">
    <property type="entry name" value="CD36FAMILY"/>
</dbReference>
<dbReference type="InterPro" id="IPR002159">
    <property type="entry name" value="CD36_fam"/>
</dbReference>
<sequence>MPVKYNVQLGNLLQKSGYKEQEPCIPEASTLVKSASTLTAQSISQGDDPRLQERRCPLCGDIILITKDRFKPCDCEAVEVHIRCALKDEKSSPRKCDQCGKIWQHQLRKPREMSAVKLCDELTQVCFICGSSLTKFQSGFRLDNKMIRPCFCDVVCHHGCMVERLQTTKVCEVCGASYQYVEYGSLRDYFERYWWQYFASLVVLILLFSLSLIAITSSTREVHQFSLGRLFSLIIGIVLFGLCVIFLWMCIKYTVMRRLPRFHARYAQTTVFDYEPPSRRPSQIRANFPQEMQRMVFGPDLCTSADQALLRVDSSAFKHMSSTPIGSSHVLPMFDLEKALFPAIIKTQVYLRQLKDGEYPKATYYWSNLPATQYYNFYYFNITNPDEVLYYGEKARLVELGPYSWAETEFKQEVEFRDNGNTIYYKNNKTWVFSPSTSCSSCQLEDLLILGNPAFMSVLYMKQQQKFGKLITKVMDLLLLFLGESPLRVVTQGGVSFESYPDPLITLINSNLTKTLMNFLGNPIPLPNVPAMGYFPNYNHTCDEDYIIKTGKDNTDNLALIQKWANMSNLPWWGDAYSSDITESGDGTFQKPGLKKTDRLKQFQSFTCRAFYLHYDSDTTVNGIDAMKFKMDEDTYDTTLELNKGYRYENTEKVDYFPSWPCGNNHTYFPYNDGCSKIDCSLRQFWCNTCCNGTHYGNTVYFPPGIIPLRCLPGQNVPLPFAGFLSPPHFLWSPQEVRDNVYGLKPDNVTHEPGVFDIQGLTGSTVGGNFRMQLSIPIYNEASFTEAKQIYNVFLPAFWVEINVVMRDYARNYIHFNTKELPSIILGIGIGCVVLSAIAALTWIFFKLRSGRNRDDDYFDGIPSGESWDK</sequence>
<dbReference type="PANTHER" id="PTHR11923:SF106">
    <property type="entry name" value="SCAVENGER RECEPTOR (CD36 FAMILY) RELATED"/>
    <property type="match status" value="1"/>
</dbReference>
<dbReference type="EMBL" id="CATQJL010000316">
    <property type="protein sequence ID" value="CAJ0605593.1"/>
    <property type="molecule type" value="Genomic_DNA"/>
</dbReference>
<dbReference type="PANTHER" id="PTHR11923">
    <property type="entry name" value="SCAVENGER RECEPTOR CLASS B TYPE-1 SR-B1"/>
    <property type="match status" value="1"/>
</dbReference>
<name>A0AA36H7T8_CYLNA</name>
<reference evidence="8" key="1">
    <citation type="submission" date="2023-07" db="EMBL/GenBank/DDBJ databases">
        <authorList>
            <consortium name="CYATHOMIX"/>
        </authorList>
    </citation>
    <scope>NUCLEOTIDE SEQUENCE</scope>
    <source>
        <strain evidence="8">N/A</strain>
    </source>
</reference>
<dbReference type="GO" id="GO:0005737">
    <property type="term" value="C:cytoplasm"/>
    <property type="evidence" value="ECO:0007669"/>
    <property type="project" value="TreeGrafter"/>
</dbReference>
<organism evidence="8 9">
    <name type="scientific">Cylicocyclus nassatus</name>
    <name type="common">Nematode worm</name>
    <dbReference type="NCBI Taxonomy" id="53992"/>
    <lineage>
        <taxon>Eukaryota</taxon>
        <taxon>Metazoa</taxon>
        <taxon>Ecdysozoa</taxon>
        <taxon>Nematoda</taxon>
        <taxon>Chromadorea</taxon>
        <taxon>Rhabditida</taxon>
        <taxon>Rhabditina</taxon>
        <taxon>Rhabditomorpha</taxon>
        <taxon>Strongyloidea</taxon>
        <taxon>Strongylidae</taxon>
        <taxon>Cylicocyclus</taxon>
    </lineage>
</organism>
<evidence type="ECO:0000256" key="4">
    <source>
        <dbReference type="ARBA" id="ARBA00022989"/>
    </source>
</evidence>
<gene>
    <name evidence="8" type="ORF">CYNAS_LOCUS17576</name>
</gene>